<dbReference type="KEGG" id="tad:TRIADDRAFT_57298"/>
<evidence type="ECO:0000313" key="1">
    <source>
        <dbReference type="EMBL" id="EDV23767.1"/>
    </source>
</evidence>
<keyword evidence="2" id="KW-1185">Reference proteome</keyword>
<dbReference type="InParanoid" id="B3RZ21"/>
<sequence>MDSSNLVARKWLQEYASGYSDNQISDRIVHHLENLHTLLADKTPDLKSMLTENIIRYFTTPLDYFISNGQMKELKDYLSTSNKSAICGKVFNAGEPTYTCSVLINARKIISSWIIHTSFNVL</sequence>
<dbReference type="AlphaFoldDB" id="B3RZ21"/>
<dbReference type="RefSeq" id="XP_002113293.1">
    <property type="nucleotide sequence ID" value="XM_002113257.1"/>
</dbReference>
<gene>
    <name evidence="1" type="ORF">TRIADDRAFT_57298</name>
</gene>
<protein>
    <submittedName>
        <fullName evidence="1">Uncharacterized protein</fullName>
    </submittedName>
</protein>
<dbReference type="HOGENOM" id="CLU_2029660_0_0_1"/>
<name>B3RZ21_TRIAD</name>
<proteinExistence type="predicted"/>
<evidence type="ECO:0000313" key="2">
    <source>
        <dbReference type="Proteomes" id="UP000009022"/>
    </source>
</evidence>
<dbReference type="EMBL" id="DS985246">
    <property type="protein sequence ID" value="EDV23767.1"/>
    <property type="molecule type" value="Genomic_DNA"/>
</dbReference>
<dbReference type="CTD" id="6754865"/>
<dbReference type="GeneID" id="6754865"/>
<reference evidence="1 2" key="1">
    <citation type="journal article" date="2008" name="Nature">
        <title>The Trichoplax genome and the nature of placozoans.</title>
        <authorList>
            <person name="Srivastava M."/>
            <person name="Begovic E."/>
            <person name="Chapman J."/>
            <person name="Putnam N.H."/>
            <person name="Hellsten U."/>
            <person name="Kawashima T."/>
            <person name="Kuo A."/>
            <person name="Mitros T."/>
            <person name="Salamov A."/>
            <person name="Carpenter M.L."/>
            <person name="Signorovitch A.Y."/>
            <person name="Moreno M.A."/>
            <person name="Kamm K."/>
            <person name="Grimwood J."/>
            <person name="Schmutz J."/>
            <person name="Shapiro H."/>
            <person name="Grigoriev I.V."/>
            <person name="Buss L.W."/>
            <person name="Schierwater B."/>
            <person name="Dellaporta S.L."/>
            <person name="Rokhsar D.S."/>
        </authorList>
    </citation>
    <scope>NUCLEOTIDE SEQUENCE [LARGE SCALE GENOMIC DNA]</scope>
    <source>
        <strain evidence="1 2">Grell-BS-1999</strain>
    </source>
</reference>
<dbReference type="Proteomes" id="UP000009022">
    <property type="component" value="Unassembled WGS sequence"/>
</dbReference>
<accession>B3RZ21</accession>
<organism evidence="1 2">
    <name type="scientific">Trichoplax adhaerens</name>
    <name type="common">Trichoplax reptans</name>
    <dbReference type="NCBI Taxonomy" id="10228"/>
    <lineage>
        <taxon>Eukaryota</taxon>
        <taxon>Metazoa</taxon>
        <taxon>Placozoa</taxon>
        <taxon>Uniplacotomia</taxon>
        <taxon>Trichoplacea</taxon>
        <taxon>Trichoplacidae</taxon>
        <taxon>Trichoplax</taxon>
    </lineage>
</organism>